<keyword evidence="1" id="KW-0812">Transmembrane</keyword>
<organism evidence="3 4">
    <name type="scientific">Shewanella atlantica</name>
    <dbReference type="NCBI Taxonomy" id="271099"/>
    <lineage>
        <taxon>Bacteria</taxon>
        <taxon>Pseudomonadati</taxon>
        <taxon>Pseudomonadota</taxon>
        <taxon>Gammaproteobacteria</taxon>
        <taxon>Alteromonadales</taxon>
        <taxon>Shewanellaceae</taxon>
        <taxon>Shewanella</taxon>
    </lineage>
</organism>
<dbReference type="OrthoDB" id="8265034at2"/>
<evidence type="ECO:0000313" key="4">
    <source>
        <dbReference type="Proteomes" id="UP000282060"/>
    </source>
</evidence>
<gene>
    <name evidence="3" type="ORF">EKG39_07925</name>
</gene>
<dbReference type="EMBL" id="RXNV01000002">
    <property type="protein sequence ID" value="RTR33629.1"/>
    <property type="molecule type" value="Genomic_DNA"/>
</dbReference>
<comment type="caution">
    <text evidence="3">The sequence shown here is derived from an EMBL/GenBank/DDBJ whole genome shotgun (WGS) entry which is preliminary data.</text>
</comment>
<keyword evidence="4" id="KW-1185">Reference proteome</keyword>
<dbReference type="SMART" id="SM00974">
    <property type="entry name" value="T5orf172"/>
    <property type="match status" value="1"/>
</dbReference>
<dbReference type="AlphaFoldDB" id="A0A3S0KLQ6"/>
<dbReference type="Pfam" id="PF13455">
    <property type="entry name" value="MUG113"/>
    <property type="match status" value="1"/>
</dbReference>
<evidence type="ECO:0000256" key="1">
    <source>
        <dbReference type="SAM" id="Phobius"/>
    </source>
</evidence>
<protein>
    <submittedName>
        <fullName evidence="3">GIY-YIG nuclease family protein</fullName>
    </submittedName>
</protein>
<evidence type="ECO:0000259" key="2">
    <source>
        <dbReference type="SMART" id="SM00974"/>
    </source>
</evidence>
<evidence type="ECO:0000313" key="3">
    <source>
        <dbReference type="EMBL" id="RTR33629.1"/>
    </source>
</evidence>
<keyword evidence="1" id="KW-1133">Transmembrane helix</keyword>
<sequence>MPSSSAQKAIQRMKLESAMDLHRHLCQKTSTPVMEFHGKTRKSIEKENERLAAQLGTTAKDARDIQMGRAPASLPIETLNGTNGYVYLVRSSSHAKDIYKIGATNKTMQERLKGLNNTSTITPFRVQEAFFVESDPFELERRIHAELAKYRVNKQREFFKYPKSKILDVIKTVCEGGYTSREQFKQAREESLALHKEKQRFEAERLRPWSEAKSRYSTAIHQFDYIHNNPKPRPDYDPLYNYTSNDPAYTYEAEISLLDQLTAQLKADYKIEHAEYVKRNRRERTKFNTIVGAVVLFVIGLVIVR</sequence>
<accession>A0A3S0KLQ6</accession>
<dbReference type="Proteomes" id="UP000282060">
    <property type="component" value="Unassembled WGS sequence"/>
</dbReference>
<feature type="domain" description="Bacteriophage T5 Orf172 DNA-binding" evidence="2">
    <location>
        <begin position="93"/>
        <end position="173"/>
    </location>
</feature>
<name>A0A3S0KLQ6_9GAMM</name>
<reference evidence="3 4" key="1">
    <citation type="submission" date="2018-12" db="EMBL/GenBank/DDBJ databases">
        <authorList>
            <person name="Yu L."/>
        </authorList>
    </citation>
    <scope>NUCLEOTIDE SEQUENCE [LARGE SCALE GENOMIC DNA]</scope>
    <source>
        <strain evidence="3 4">HAW-EB5</strain>
    </source>
</reference>
<keyword evidence="1" id="KW-0472">Membrane</keyword>
<proteinExistence type="predicted"/>
<feature type="transmembrane region" description="Helical" evidence="1">
    <location>
        <begin position="287"/>
        <end position="304"/>
    </location>
</feature>
<dbReference type="InterPro" id="IPR018306">
    <property type="entry name" value="Phage_T5_Orf172_DNA-bd"/>
</dbReference>